<comment type="caution">
    <text evidence="2">The sequence shown here is derived from an EMBL/GenBank/DDBJ whole genome shotgun (WGS) entry which is preliminary data.</text>
</comment>
<dbReference type="EMBL" id="JBHFQA010000015">
    <property type="protein sequence ID" value="KAL2086094.1"/>
    <property type="molecule type" value="Genomic_DNA"/>
</dbReference>
<organism evidence="2 3">
    <name type="scientific">Coilia grayii</name>
    <name type="common">Gray's grenadier anchovy</name>
    <dbReference type="NCBI Taxonomy" id="363190"/>
    <lineage>
        <taxon>Eukaryota</taxon>
        <taxon>Metazoa</taxon>
        <taxon>Chordata</taxon>
        <taxon>Craniata</taxon>
        <taxon>Vertebrata</taxon>
        <taxon>Euteleostomi</taxon>
        <taxon>Actinopterygii</taxon>
        <taxon>Neopterygii</taxon>
        <taxon>Teleostei</taxon>
        <taxon>Clupei</taxon>
        <taxon>Clupeiformes</taxon>
        <taxon>Clupeoidei</taxon>
        <taxon>Engraulidae</taxon>
        <taxon>Coilinae</taxon>
        <taxon>Coilia</taxon>
    </lineage>
</organism>
<keyword evidence="3" id="KW-1185">Reference proteome</keyword>
<evidence type="ECO:0000313" key="2">
    <source>
        <dbReference type="EMBL" id="KAL2086094.1"/>
    </source>
</evidence>
<feature type="domain" description="PiggyBac transposable element-derived protein" evidence="1">
    <location>
        <begin position="64"/>
        <end position="312"/>
    </location>
</feature>
<accession>A0ABD1JH46</accession>
<dbReference type="InterPro" id="IPR029526">
    <property type="entry name" value="PGBD"/>
</dbReference>
<sequence>MIVIFIFLEYLLMKNPPPVPEGGGRSLGEEVPTPLTRLLLAMPPLMPGHRIFRLGKQRQTLTLSHLNPPTTVMLRDSFRAIASNPHMSDPEDDAVNDLKRGTKEYNHLQKVSPILELIRNRCKSFYHPRQHISVDERMVATKARLPIKQYMKAKPTKWGLKFFVLADVNGYTVDYRLYTGRNGAATGKGLCFDVVTTLGNKDYLGSGYIVYCDNFYSSPRLFHHLSQQGFGACGTYRQNRVGVPKTQENALKANAARGSIRWIREGELLFVKWMDTREVSILTTVHPVYTGGDCHAVAAECRWGLQSCPCPQTHSYQ</sequence>
<reference evidence="2 3" key="1">
    <citation type="submission" date="2024-09" db="EMBL/GenBank/DDBJ databases">
        <title>A chromosome-level genome assembly of Gray's grenadier anchovy, Coilia grayii.</title>
        <authorList>
            <person name="Fu Z."/>
        </authorList>
    </citation>
    <scope>NUCLEOTIDE SEQUENCE [LARGE SCALE GENOMIC DNA]</scope>
    <source>
        <strain evidence="2">G4</strain>
        <tissue evidence="2">Muscle</tissue>
    </source>
</reference>
<dbReference type="Proteomes" id="UP001591681">
    <property type="component" value="Unassembled WGS sequence"/>
</dbReference>
<dbReference type="PANTHER" id="PTHR46599">
    <property type="entry name" value="PIGGYBAC TRANSPOSABLE ELEMENT-DERIVED PROTEIN 4"/>
    <property type="match status" value="1"/>
</dbReference>
<name>A0ABD1JH46_9TELE</name>
<proteinExistence type="predicted"/>
<dbReference type="Pfam" id="PF13843">
    <property type="entry name" value="DDE_Tnp_1_7"/>
    <property type="match status" value="1"/>
</dbReference>
<evidence type="ECO:0000313" key="3">
    <source>
        <dbReference type="Proteomes" id="UP001591681"/>
    </source>
</evidence>
<gene>
    <name evidence="2" type="ORF">ACEWY4_017153</name>
</gene>
<dbReference type="PANTHER" id="PTHR46599:SF3">
    <property type="entry name" value="PIGGYBAC TRANSPOSABLE ELEMENT-DERIVED PROTEIN 4"/>
    <property type="match status" value="1"/>
</dbReference>
<dbReference type="AlphaFoldDB" id="A0ABD1JH46"/>
<protein>
    <recommendedName>
        <fullName evidence="1">PiggyBac transposable element-derived protein domain-containing protein</fullName>
    </recommendedName>
</protein>
<evidence type="ECO:0000259" key="1">
    <source>
        <dbReference type="Pfam" id="PF13843"/>
    </source>
</evidence>